<reference evidence="2" key="2">
    <citation type="submission" date="2015-10" db="EMBL/GenBank/DDBJ databases">
        <authorList>
            <person name="Gilbert D.G."/>
        </authorList>
    </citation>
    <scope>NUCLEOTIDE SEQUENCE</scope>
    <source>
        <strain evidence="2">GO-13</strain>
    </source>
</reference>
<sequence length="137" mass="15442">MMKNILGNMLVVTLIFLLIIFALALLVGAYFFGVTGFFAIFGVTYDSPGSLLLFILLSFVIGFIFEIPEKILALLIGHKFITFAIECFFTWLAIHIADEMMDSITIPLDVEIIACMFLFVIQQAFEDIDEKNKAENI</sequence>
<organism evidence="2 4">
    <name type="scientific">Bacillus glycinifermentans</name>
    <dbReference type="NCBI Taxonomy" id="1664069"/>
    <lineage>
        <taxon>Bacteria</taxon>
        <taxon>Bacillati</taxon>
        <taxon>Bacillota</taxon>
        <taxon>Bacilli</taxon>
        <taxon>Bacillales</taxon>
        <taxon>Bacillaceae</taxon>
        <taxon>Bacillus</taxon>
    </lineage>
</organism>
<feature type="transmembrane region" description="Helical" evidence="1">
    <location>
        <begin position="80"/>
        <end position="97"/>
    </location>
</feature>
<proteinExistence type="predicted"/>
<accession>A0A0J6H3V6</accession>
<feature type="transmembrane region" description="Helical" evidence="1">
    <location>
        <begin position="51"/>
        <end position="68"/>
    </location>
</feature>
<reference evidence="3 5" key="3">
    <citation type="submission" date="2023-03" db="EMBL/GenBank/DDBJ databases">
        <title>Agriculturally important microbes genome sequencing.</title>
        <authorList>
            <person name="Dunlap C."/>
        </authorList>
    </citation>
    <scope>NUCLEOTIDE SEQUENCE [LARGE SCALE GENOMIC DNA]</scope>
    <source>
        <strain evidence="3 5">CBP-3203</strain>
    </source>
</reference>
<keyword evidence="1" id="KW-0812">Transmembrane</keyword>
<evidence type="ECO:0000313" key="4">
    <source>
        <dbReference type="Proteomes" id="UP000036168"/>
    </source>
</evidence>
<reference evidence="2 4" key="1">
    <citation type="journal article" date="2015" name="Int. J. Syst. Evol. Microbiol.">
        <title>Bacillus glycinifermentans sp. nov., isolated from fermented soybean paste.</title>
        <authorList>
            <person name="Kim S.J."/>
            <person name="Dunlap C.A."/>
            <person name="Kwon S.W."/>
            <person name="Rooney A.P."/>
        </authorList>
    </citation>
    <scope>NUCLEOTIDE SEQUENCE [LARGE SCALE GENOMIC DNA]</scope>
    <source>
        <strain evidence="2 4">GO-13</strain>
    </source>
</reference>
<dbReference type="PATRIC" id="fig|1664069.3.peg.455"/>
<accession>A0A0J6E3Y0</accession>
<keyword evidence="1" id="KW-1133">Transmembrane helix</keyword>
<feature type="transmembrane region" description="Helical" evidence="1">
    <location>
        <begin position="103"/>
        <end position="121"/>
    </location>
</feature>
<dbReference type="RefSeq" id="WP_048356269.1">
    <property type="nucleotide sequence ID" value="NZ_CP023481.1"/>
</dbReference>
<dbReference type="STRING" id="1664069.BGLY_1338"/>
<keyword evidence="5" id="KW-1185">Reference proteome</keyword>
<dbReference type="AlphaFoldDB" id="A0A0J6E3Y0"/>
<gene>
    <name evidence="2" type="ORF">AB447_222565</name>
    <name evidence="3" type="ORF">P8828_24165</name>
</gene>
<evidence type="ECO:0000313" key="5">
    <source>
        <dbReference type="Proteomes" id="UP001341297"/>
    </source>
</evidence>
<protein>
    <submittedName>
        <fullName evidence="3">YrvL family regulatory protein</fullName>
    </submittedName>
</protein>
<name>A0A0J6E3Y0_9BACI</name>
<dbReference type="Proteomes" id="UP000036168">
    <property type="component" value="Unassembled WGS sequence"/>
</dbReference>
<comment type="caution">
    <text evidence="2">The sequence shown here is derived from an EMBL/GenBank/DDBJ whole genome shotgun (WGS) entry which is preliminary data.</text>
</comment>
<feature type="transmembrane region" description="Helical" evidence="1">
    <location>
        <begin position="12"/>
        <end position="45"/>
    </location>
</feature>
<dbReference type="OrthoDB" id="2942075at2"/>
<dbReference type="EMBL" id="LECW02000032">
    <property type="protein sequence ID" value="KRT92230.1"/>
    <property type="molecule type" value="Genomic_DNA"/>
</dbReference>
<evidence type="ECO:0000256" key="1">
    <source>
        <dbReference type="SAM" id="Phobius"/>
    </source>
</evidence>
<dbReference type="InterPro" id="IPR025912">
    <property type="entry name" value="YrvL"/>
</dbReference>
<dbReference type="EMBL" id="JARRTL010000043">
    <property type="protein sequence ID" value="MEC0487844.1"/>
    <property type="molecule type" value="Genomic_DNA"/>
</dbReference>
<evidence type="ECO:0000313" key="3">
    <source>
        <dbReference type="EMBL" id="MEC0487844.1"/>
    </source>
</evidence>
<dbReference type="Pfam" id="PF14184">
    <property type="entry name" value="YrvL"/>
    <property type="match status" value="1"/>
</dbReference>
<dbReference type="Proteomes" id="UP001341297">
    <property type="component" value="Unassembled WGS sequence"/>
</dbReference>
<evidence type="ECO:0000313" key="2">
    <source>
        <dbReference type="EMBL" id="KRT92230.1"/>
    </source>
</evidence>
<keyword evidence="1" id="KW-0472">Membrane</keyword>